<dbReference type="EMBL" id="LACI01001134">
    <property type="protein sequence ID" value="KJU85175.1"/>
    <property type="molecule type" value="Genomic_DNA"/>
</dbReference>
<dbReference type="AlphaFoldDB" id="A0A0F3GT73"/>
<dbReference type="Proteomes" id="UP000033423">
    <property type="component" value="Unassembled WGS sequence"/>
</dbReference>
<comment type="caution">
    <text evidence="1">The sequence shown here is derived from an EMBL/GenBank/DDBJ whole genome shotgun (WGS) entry which is preliminary data.</text>
</comment>
<accession>A0A0F3GT73</accession>
<keyword evidence="2" id="KW-1185">Reference proteome</keyword>
<name>A0A0F3GT73_9BACT</name>
<organism evidence="1 2">
    <name type="scientific">Candidatus Magnetobacterium bavaricum</name>
    <dbReference type="NCBI Taxonomy" id="29290"/>
    <lineage>
        <taxon>Bacteria</taxon>
        <taxon>Pseudomonadati</taxon>
        <taxon>Nitrospirota</taxon>
        <taxon>Thermodesulfovibrionia</taxon>
        <taxon>Thermodesulfovibrionales</taxon>
        <taxon>Candidatus Magnetobacteriaceae</taxon>
        <taxon>Candidatus Magnetobacterium</taxon>
    </lineage>
</organism>
<reference evidence="1 2" key="1">
    <citation type="submission" date="2015-02" db="EMBL/GenBank/DDBJ databases">
        <title>Single-cell genomics of uncultivated deep-branching MTB reveals a conserved set of magnetosome genes.</title>
        <authorList>
            <person name="Kolinko S."/>
            <person name="Richter M."/>
            <person name="Glockner F.O."/>
            <person name="Brachmann A."/>
            <person name="Schuler D."/>
        </authorList>
    </citation>
    <scope>NUCLEOTIDE SEQUENCE [LARGE SCALE GENOMIC DNA]</scope>
    <source>
        <strain evidence="1">TM-1</strain>
    </source>
</reference>
<evidence type="ECO:0000313" key="1">
    <source>
        <dbReference type="EMBL" id="KJU85175.1"/>
    </source>
</evidence>
<protein>
    <submittedName>
        <fullName evidence="1">Uncharacterized protein</fullName>
    </submittedName>
</protein>
<sequence length="491" mass="56820">MKRDYKFPHEIRELIKDALPENTEVSGGVLPELKYTFIPMGHSKALHPDAMLVSGIRGAGKSFWWTVLQSEKHRQMVAHLLPKSNIGENTRVSIGFGERPNPKDYPGKDTLIQLSQRFDPRQIWRCVVLHQVIKAPEYPSLPGSEWPDKVQWVIDNPQKVEELLYNADQGLDRAGVHHLILFDALDRTADDWPTMIKIIRGLLQVLLEFRAYRRIRPKAFVRPDNIDDARVFNFPDSSKVLSQKVELRWPMTALYGMLWQYLANEPYRGDIFREGCKNILNQPWEQYEGVWTVPENMQINENTQREVFHSITGSWMGRDSRRGLPYTWLPNHLGDTNEQVSPRSFLAAISKAAEDTPRSESEYEYALYYESIKRGVQEASKMRVWEMQEDYPWVDALMKQLKGLTVPCRSEEITSRWEEKDALKNLQSNISDANVKLPPMHFEEGPDGVMRDIESLGVFKFMMDKRVNIPDVYRVGYGLGRKGGVKAVARE</sequence>
<evidence type="ECO:0000313" key="2">
    <source>
        <dbReference type="Proteomes" id="UP000033423"/>
    </source>
</evidence>
<proteinExistence type="predicted"/>
<gene>
    <name evidence="1" type="ORF">MBAV_002631</name>
</gene>